<reference evidence="1 2" key="1">
    <citation type="submission" date="2020-08" db="EMBL/GenBank/DDBJ databases">
        <authorList>
            <person name="Newling K."/>
            <person name="Davey J."/>
            <person name="Forrester S."/>
        </authorList>
    </citation>
    <scope>NUCLEOTIDE SEQUENCE [LARGE SCALE GENOMIC DNA]</scope>
    <source>
        <strain evidence="2">Crithidia deanei Carvalho (ATCC PRA-265)</strain>
    </source>
</reference>
<gene>
    <name evidence="1" type="ORF">ADEAN_000013400</name>
</gene>
<proteinExistence type="predicted"/>
<organism evidence="1 2">
    <name type="scientific">Angomonas deanei</name>
    <dbReference type="NCBI Taxonomy" id="59799"/>
    <lineage>
        <taxon>Eukaryota</taxon>
        <taxon>Discoba</taxon>
        <taxon>Euglenozoa</taxon>
        <taxon>Kinetoplastea</taxon>
        <taxon>Metakinetoplastina</taxon>
        <taxon>Trypanosomatida</taxon>
        <taxon>Trypanosomatidae</taxon>
        <taxon>Strigomonadinae</taxon>
        <taxon>Angomonas</taxon>
    </lineage>
</organism>
<evidence type="ECO:0000313" key="2">
    <source>
        <dbReference type="Proteomes" id="UP000515908"/>
    </source>
</evidence>
<accession>A0A7G2C493</accession>
<keyword evidence="2" id="KW-1185">Reference proteome</keyword>
<evidence type="ECO:0000313" key="1">
    <source>
        <dbReference type="EMBL" id="CAD2212722.1"/>
    </source>
</evidence>
<dbReference type="Proteomes" id="UP000515908">
    <property type="component" value="Chromosome 01"/>
</dbReference>
<name>A0A7G2C493_9TRYP</name>
<protein>
    <submittedName>
        <fullName evidence="1">Vacuolar sorting-associated protein 13, N-terminal, putative</fullName>
    </submittedName>
</protein>
<sequence length="254" mass="29281">MFKRFEFEGIQIYCDDERQRVANKALGRCYCTAISDWGEWYHAMRQRVRGGCVEKSTVFGPVSGSVDMAMVFKSFIKEMVDTPYVDLHAKLASINTSLTRDQYTTLVKTVSTLTNWTEVSSLTAIRPKVPVKGNAKVWWRFVGRAVRQAVTKERSDKLLAKISEVLKPEYQALYSDVVHKVPFNADKERAYRFACRFMTVPDMVWCRRQVYAQLAQELKTKRKDTDDVAAAAVVESETTPRSQEGRRRRVVWLV</sequence>
<dbReference type="VEuPathDB" id="TriTrypDB:ADEAN_000013400"/>
<dbReference type="AlphaFoldDB" id="A0A7G2C493"/>
<dbReference type="EMBL" id="LR877145">
    <property type="protein sequence ID" value="CAD2212722.1"/>
    <property type="molecule type" value="Genomic_DNA"/>
</dbReference>